<dbReference type="AlphaFoldDB" id="A0A8J2LFN2"/>
<evidence type="ECO:0000313" key="2">
    <source>
        <dbReference type="Proteomes" id="UP000708208"/>
    </source>
</evidence>
<protein>
    <submittedName>
        <fullName evidence="1">Uncharacterized protein</fullName>
    </submittedName>
</protein>
<sequence>MCRERAKEYKGKEVGIVSINCFTPEVTVRFFDLPCGSSLTEGQDDLVSYGWIPPSIIIFDPFHDERYMFPLTLGEQVRNVGHTFGLGKLCEFLYVTKVSCSPTYVAQSVFCAVWSNRTPTL</sequence>
<dbReference type="Proteomes" id="UP000708208">
    <property type="component" value="Unassembled WGS sequence"/>
</dbReference>
<dbReference type="EMBL" id="CAJVCH010563527">
    <property type="protein sequence ID" value="CAG7832104.1"/>
    <property type="molecule type" value="Genomic_DNA"/>
</dbReference>
<keyword evidence="2" id="KW-1185">Reference proteome</keyword>
<name>A0A8J2LFN2_9HEXA</name>
<proteinExistence type="predicted"/>
<reference evidence="1" key="1">
    <citation type="submission" date="2021-06" db="EMBL/GenBank/DDBJ databases">
        <authorList>
            <person name="Hodson N. C."/>
            <person name="Mongue J. A."/>
            <person name="Jaron S. K."/>
        </authorList>
    </citation>
    <scope>NUCLEOTIDE SEQUENCE</scope>
</reference>
<comment type="caution">
    <text evidence="1">The sequence shown here is derived from an EMBL/GenBank/DDBJ whole genome shotgun (WGS) entry which is preliminary data.</text>
</comment>
<gene>
    <name evidence="1" type="ORF">AFUS01_LOCUS41810</name>
</gene>
<accession>A0A8J2LFN2</accession>
<evidence type="ECO:0000313" key="1">
    <source>
        <dbReference type="EMBL" id="CAG7832104.1"/>
    </source>
</evidence>
<organism evidence="1 2">
    <name type="scientific">Allacma fusca</name>
    <dbReference type="NCBI Taxonomy" id="39272"/>
    <lineage>
        <taxon>Eukaryota</taxon>
        <taxon>Metazoa</taxon>
        <taxon>Ecdysozoa</taxon>
        <taxon>Arthropoda</taxon>
        <taxon>Hexapoda</taxon>
        <taxon>Collembola</taxon>
        <taxon>Symphypleona</taxon>
        <taxon>Sminthuridae</taxon>
        <taxon>Allacma</taxon>
    </lineage>
</organism>